<evidence type="ECO:0000259" key="5">
    <source>
        <dbReference type="SMART" id="SM00922"/>
    </source>
</evidence>
<protein>
    <submittedName>
        <fullName evidence="6">L-alanine-DL-glutamate epimerase-like enolase superfamily enzyme</fullName>
    </submittedName>
</protein>
<evidence type="ECO:0000256" key="2">
    <source>
        <dbReference type="ARBA" id="ARBA00022723"/>
    </source>
</evidence>
<dbReference type="InterPro" id="IPR029017">
    <property type="entry name" value="Enolase-like_N"/>
</dbReference>
<comment type="cofactor">
    <cofactor evidence="1">
        <name>Mg(2+)</name>
        <dbReference type="ChEBI" id="CHEBI:18420"/>
    </cofactor>
</comment>
<dbReference type="Pfam" id="PF02746">
    <property type="entry name" value="MR_MLE_N"/>
    <property type="match status" value="1"/>
</dbReference>
<reference evidence="6 7" key="1">
    <citation type="submission" date="2018-03" db="EMBL/GenBank/DDBJ databases">
        <title>Genomic Encyclopedia of Archaeal and Bacterial Type Strains, Phase II (KMG-II): from individual species to whole genera.</title>
        <authorList>
            <person name="Goeker M."/>
        </authorList>
    </citation>
    <scope>NUCLEOTIDE SEQUENCE [LARGE SCALE GENOMIC DNA]</scope>
    <source>
        <strain evidence="6 7">DSM 25328</strain>
    </source>
</reference>
<dbReference type="InterPro" id="IPR046945">
    <property type="entry name" value="RHMD-like"/>
</dbReference>
<dbReference type="RefSeq" id="WP_106165348.1">
    <property type="nucleotide sequence ID" value="NZ_PVUF01000019.1"/>
</dbReference>
<comment type="caution">
    <text evidence="6">The sequence shown here is derived from an EMBL/GenBank/DDBJ whole genome shotgun (WGS) entry which is preliminary data.</text>
</comment>
<dbReference type="CDD" id="cd03316">
    <property type="entry name" value="MR_like"/>
    <property type="match status" value="1"/>
</dbReference>
<keyword evidence="2" id="KW-0479">Metal-binding</keyword>
<dbReference type="PANTHER" id="PTHR13794">
    <property type="entry name" value="ENOLASE SUPERFAMILY, MANDELATE RACEMASE"/>
    <property type="match status" value="1"/>
</dbReference>
<dbReference type="SMART" id="SM00922">
    <property type="entry name" value="MR_MLE"/>
    <property type="match status" value="1"/>
</dbReference>
<dbReference type="InterPro" id="IPR013342">
    <property type="entry name" value="Mandelate_racemase_C"/>
</dbReference>
<evidence type="ECO:0000313" key="7">
    <source>
        <dbReference type="Proteomes" id="UP000237718"/>
    </source>
</evidence>
<dbReference type="SUPFAM" id="SSF54826">
    <property type="entry name" value="Enolase N-terminal domain-like"/>
    <property type="match status" value="1"/>
</dbReference>
<sequence length="392" mass="43540">MSTPYSTSGAVPVTTARGRHDTGPRIAKVETFCTPLIGFVRVTAEDGTTGWGQVSTYNSDLTCEILHRQVAPWALGRGMEALEEVIAEIPMREHKFPGTYLRRAMAGLDTAVWDWRGKVAGKPVAELLGGSAGPVRAYASSMRRDITPEDEADRMQRLRDQHGFDAFKVRVGAECGQDRDEWEGRTEAIIPALRKAMGPDAALLVDGNSGFSPSRAIEVGRMLEASGYEHFEEPCPYWEQEQTAEVTRTLKIDVAGGEQDCDMQHWKRMIENRVVDIIQPDILYLGGMVRSMDVARMGHAAGLPCTPHAANLSLVTLFTMHLMRAVPNPGRYLEFSIEGDDYYPWQRGLFRNDPFTISEGQARVSDLPGWGVEICPEWLAKSAYKCSETDQL</sequence>
<dbReference type="InterPro" id="IPR013341">
    <property type="entry name" value="Mandelate_racemase_N_dom"/>
</dbReference>
<dbReference type="Gene3D" id="3.30.390.10">
    <property type="entry name" value="Enolase-like, N-terminal domain"/>
    <property type="match status" value="1"/>
</dbReference>
<dbReference type="Gene3D" id="3.20.20.120">
    <property type="entry name" value="Enolase-like C-terminal domain"/>
    <property type="match status" value="1"/>
</dbReference>
<dbReference type="OrthoDB" id="9802699at2"/>
<feature type="domain" description="Mandelate racemase/muconate lactonizing enzyme C-terminal" evidence="5">
    <location>
        <begin position="148"/>
        <end position="253"/>
    </location>
</feature>
<evidence type="ECO:0000256" key="3">
    <source>
        <dbReference type="ARBA" id="ARBA00022842"/>
    </source>
</evidence>
<accession>A0A2T1A8I2</accession>
<dbReference type="Pfam" id="PF13378">
    <property type="entry name" value="MR_MLE_C"/>
    <property type="match status" value="1"/>
</dbReference>
<dbReference type="EMBL" id="PVUF01000019">
    <property type="protein sequence ID" value="PRZ44925.1"/>
    <property type="molecule type" value="Genomic_DNA"/>
</dbReference>
<dbReference type="GO" id="GO:0000287">
    <property type="term" value="F:magnesium ion binding"/>
    <property type="evidence" value="ECO:0007669"/>
    <property type="project" value="TreeGrafter"/>
</dbReference>
<dbReference type="Proteomes" id="UP000237718">
    <property type="component" value="Unassembled WGS sequence"/>
</dbReference>
<evidence type="ECO:0000313" key="6">
    <source>
        <dbReference type="EMBL" id="PRZ44925.1"/>
    </source>
</evidence>
<dbReference type="PANTHER" id="PTHR13794:SF58">
    <property type="entry name" value="MITOCHONDRIAL ENOLASE SUPERFAMILY MEMBER 1"/>
    <property type="match status" value="1"/>
</dbReference>
<dbReference type="AlphaFoldDB" id="A0A2T1A8I2"/>
<dbReference type="GO" id="GO:0016836">
    <property type="term" value="F:hydro-lyase activity"/>
    <property type="evidence" value="ECO:0007669"/>
    <property type="project" value="TreeGrafter"/>
</dbReference>
<dbReference type="SUPFAM" id="SSF51604">
    <property type="entry name" value="Enolase C-terminal domain-like"/>
    <property type="match status" value="1"/>
</dbReference>
<organism evidence="6 7">
    <name type="scientific">Tritonibacter scottomollicae</name>
    <name type="common">Epibacterium scottomollicae</name>
    <dbReference type="NCBI Taxonomy" id="483013"/>
    <lineage>
        <taxon>Bacteria</taxon>
        <taxon>Pseudomonadati</taxon>
        <taxon>Pseudomonadota</taxon>
        <taxon>Alphaproteobacteria</taxon>
        <taxon>Rhodobacterales</taxon>
        <taxon>Paracoccaceae</taxon>
        <taxon>Tritonibacter</taxon>
    </lineage>
</organism>
<dbReference type="GO" id="GO:0016052">
    <property type="term" value="P:carbohydrate catabolic process"/>
    <property type="evidence" value="ECO:0007669"/>
    <property type="project" value="TreeGrafter"/>
</dbReference>
<dbReference type="InterPro" id="IPR036849">
    <property type="entry name" value="Enolase-like_C_sf"/>
</dbReference>
<dbReference type="SFLD" id="SFLDG00179">
    <property type="entry name" value="mandelate_racemase"/>
    <property type="match status" value="1"/>
</dbReference>
<name>A0A2T1A8I2_TRISK</name>
<gene>
    <name evidence="6" type="ORF">CLV89_11937</name>
</gene>
<dbReference type="InterPro" id="IPR029065">
    <property type="entry name" value="Enolase_C-like"/>
</dbReference>
<evidence type="ECO:0000256" key="4">
    <source>
        <dbReference type="SAM" id="MobiDB-lite"/>
    </source>
</evidence>
<evidence type="ECO:0000256" key="1">
    <source>
        <dbReference type="ARBA" id="ARBA00001946"/>
    </source>
</evidence>
<keyword evidence="3" id="KW-0460">Magnesium</keyword>
<dbReference type="SFLD" id="SFLDS00001">
    <property type="entry name" value="Enolase"/>
    <property type="match status" value="1"/>
</dbReference>
<proteinExistence type="predicted"/>
<feature type="region of interest" description="Disordered" evidence="4">
    <location>
        <begin position="1"/>
        <end position="20"/>
    </location>
</feature>